<keyword evidence="2" id="KW-0472">Membrane</keyword>
<organism evidence="3 4">
    <name type="scientific">Peptoclostridium litorale DSM 5388</name>
    <dbReference type="NCBI Taxonomy" id="1121324"/>
    <lineage>
        <taxon>Bacteria</taxon>
        <taxon>Bacillati</taxon>
        <taxon>Bacillota</taxon>
        <taxon>Clostridia</taxon>
        <taxon>Peptostreptococcales</taxon>
        <taxon>Peptoclostridiaceae</taxon>
        <taxon>Peptoclostridium</taxon>
    </lineage>
</organism>
<keyword evidence="2" id="KW-0812">Transmembrane</keyword>
<comment type="caution">
    <text evidence="3">The sequence shown here is derived from an EMBL/GenBank/DDBJ whole genome shotgun (WGS) entry which is preliminary data.</text>
</comment>
<evidence type="ECO:0000256" key="1">
    <source>
        <dbReference type="SAM" id="MobiDB-lite"/>
    </source>
</evidence>
<dbReference type="EMBL" id="JJMM01000010">
    <property type="protein sequence ID" value="KDR95669.1"/>
    <property type="molecule type" value="Genomic_DNA"/>
</dbReference>
<keyword evidence="4" id="KW-1185">Reference proteome</keyword>
<accession>A0A069RF66</accession>
<dbReference type="RefSeq" id="WP_038264094.1">
    <property type="nucleotide sequence ID" value="NZ_FSRH01000006.1"/>
</dbReference>
<proteinExistence type="predicted"/>
<dbReference type="STRING" id="1121324.CLIT_10c03960"/>
<name>A0A069RF66_PEPLI</name>
<sequence length="119" mass="13740">MKKGSADKEARRKERLEKRKKTEKLKKEGQTEKALLAIISPMMPLIWFAILFIPFVYAANYFGEKFDIGFLKDISKMLSREFWGSPLSSIIVNAIFIMVLVYFLALLVMFLIKKAGSKK</sequence>
<dbReference type="Proteomes" id="UP000027946">
    <property type="component" value="Unassembled WGS sequence"/>
</dbReference>
<reference evidence="3 4" key="1">
    <citation type="submission" date="2014-03" db="EMBL/GenBank/DDBJ databases">
        <title>Genome sequence of Clostridium litorale W6, DSM 5388.</title>
        <authorList>
            <person name="Poehlein A."/>
            <person name="Jagirdar A."/>
            <person name="Khonsari B."/>
            <person name="Chibani C.M."/>
            <person name="Gutierrez Gutierrez D.A."/>
            <person name="Davydova E."/>
            <person name="Alghaithi H.S."/>
            <person name="Nair K.P."/>
            <person name="Dhamotharan K."/>
            <person name="Chandran L."/>
            <person name="G W."/>
            <person name="Daniel R."/>
        </authorList>
    </citation>
    <scope>NUCLEOTIDE SEQUENCE [LARGE SCALE GENOMIC DNA]</scope>
    <source>
        <strain evidence="3 4">W6</strain>
    </source>
</reference>
<feature type="transmembrane region" description="Helical" evidence="2">
    <location>
        <begin position="34"/>
        <end position="57"/>
    </location>
</feature>
<evidence type="ECO:0000313" key="4">
    <source>
        <dbReference type="Proteomes" id="UP000027946"/>
    </source>
</evidence>
<feature type="transmembrane region" description="Helical" evidence="2">
    <location>
        <begin position="90"/>
        <end position="112"/>
    </location>
</feature>
<keyword evidence="2" id="KW-1133">Transmembrane helix</keyword>
<evidence type="ECO:0000256" key="2">
    <source>
        <dbReference type="SAM" id="Phobius"/>
    </source>
</evidence>
<protein>
    <submittedName>
        <fullName evidence="3">Uncharacterized protein</fullName>
    </submittedName>
</protein>
<evidence type="ECO:0000313" key="3">
    <source>
        <dbReference type="EMBL" id="KDR95669.1"/>
    </source>
</evidence>
<feature type="region of interest" description="Disordered" evidence="1">
    <location>
        <begin position="1"/>
        <end position="26"/>
    </location>
</feature>
<dbReference type="AlphaFoldDB" id="A0A069RF66"/>
<gene>
    <name evidence="3" type="ORF">CLIT_10c03960</name>
</gene>
<feature type="compositionally biased region" description="Basic and acidic residues" evidence="1">
    <location>
        <begin position="1"/>
        <end position="17"/>
    </location>
</feature>